<dbReference type="GO" id="GO:0045087">
    <property type="term" value="P:innate immune response"/>
    <property type="evidence" value="ECO:0007669"/>
    <property type="project" value="UniProtKB-KW"/>
</dbReference>
<evidence type="ECO:0000256" key="3">
    <source>
        <dbReference type="ARBA" id="ARBA00022588"/>
    </source>
</evidence>
<dbReference type="Gene3D" id="1.20.58.1200">
    <property type="entry name" value="RNA silencing suppressor P21, N-terminal domain"/>
    <property type="match status" value="10"/>
</dbReference>
<dbReference type="InterPro" id="IPR027417">
    <property type="entry name" value="P-loop_NTPase"/>
</dbReference>
<name>A0A8C9R5K9_SCLFO</name>
<accession>A0A8C9R5K9</accession>
<dbReference type="InterPro" id="IPR032675">
    <property type="entry name" value="LRR_dom_sf"/>
</dbReference>
<evidence type="ECO:0000256" key="4">
    <source>
        <dbReference type="ARBA" id="ARBA00022741"/>
    </source>
</evidence>
<dbReference type="Proteomes" id="UP000694397">
    <property type="component" value="Chromosome 11"/>
</dbReference>
<dbReference type="PANTHER" id="PTHR31594:SF16">
    <property type="entry name" value="SI:CH211-281L24.3"/>
    <property type="match status" value="1"/>
</dbReference>
<dbReference type="GeneTree" id="ENSGT00980000199742"/>
<keyword evidence="3" id="KW-0399">Innate immunity</keyword>
<evidence type="ECO:0000256" key="2">
    <source>
        <dbReference type="ARBA" id="ARBA00022490"/>
    </source>
</evidence>
<dbReference type="RefSeq" id="XP_018619309.2">
    <property type="nucleotide sequence ID" value="XM_018763793.2"/>
</dbReference>
<feature type="domain" description="NACHT" evidence="10">
    <location>
        <begin position="195"/>
        <end position="329"/>
    </location>
</feature>
<dbReference type="GO" id="GO:0005737">
    <property type="term" value="C:cytoplasm"/>
    <property type="evidence" value="ECO:0007669"/>
    <property type="project" value="UniProtKB-SubCell"/>
</dbReference>
<evidence type="ECO:0000259" key="9">
    <source>
        <dbReference type="PROSITE" id="PS50209"/>
    </source>
</evidence>
<organism evidence="11 12">
    <name type="scientific">Scleropages formosus</name>
    <name type="common">Asian bonytongue</name>
    <name type="synonym">Osteoglossum formosum</name>
    <dbReference type="NCBI Taxonomy" id="113540"/>
    <lineage>
        <taxon>Eukaryota</taxon>
        <taxon>Metazoa</taxon>
        <taxon>Chordata</taxon>
        <taxon>Craniata</taxon>
        <taxon>Vertebrata</taxon>
        <taxon>Euteleostomi</taxon>
        <taxon>Actinopterygii</taxon>
        <taxon>Neopterygii</taxon>
        <taxon>Teleostei</taxon>
        <taxon>Osteoglossocephala</taxon>
        <taxon>Osteoglossomorpha</taxon>
        <taxon>Osteoglossiformes</taxon>
        <taxon>Osteoglossidae</taxon>
        <taxon>Scleropages</taxon>
    </lineage>
</organism>
<dbReference type="SUPFAM" id="SSF52540">
    <property type="entry name" value="P-loop containing nucleoside triphosphate hydrolases"/>
    <property type="match status" value="1"/>
</dbReference>
<dbReference type="InterPro" id="IPR007111">
    <property type="entry name" value="NACHT_NTPase"/>
</dbReference>
<dbReference type="GeneID" id="108941173"/>
<evidence type="ECO:0000256" key="6">
    <source>
        <dbReference type="ARBA" id="ARBA00022843"/>
    </source>
</evidence>
<dbReference type="Gene3D" id="3.80.10.10">
    <property type="entry name" value="Ribonuclease Inhibitor"/>
    <property type="match status" value="2"/>
</dbReference>
<dbReference type="InterPro" id="IPR052090">
    <property type="entry name" value="Cytolytic_pore-forming_toxin"/>
</dbReference>
<keyword evidence="4" id="KW-0547">Nucleotide-binding</keyword>
<keyword evidence="5" id="KW-0067">ATP-binding</keyword>
<protein>
    <submittedName>
        <fullName evidence="11">Uncharacterized LOC108941173</fullName>
    </submittedName>
</protein>
<reference evidence="11" key="3">
    <citation type="submission" date="2025-09" db="UniProtKB">
        <authorList>
            <consortium name="Ensembl"/>
        </authorList>
    </citation>
    <scope>IDENTIFICATION</scope>
</reference>
<proteinExistence type="predicted"/>
<dbReference type="OrthoDB" id="120976at2759"/>
<dbReference type="SUPFAM" id="SSF47986">
    <property type="entry name" value="DEATH domain"/>
    <property type="match status" value="1"/>
</dbReference>
<dbReference type="PROSITE" id="PS50837">
    <property type="entry name" value="NACHT"/>
    <property type="match status" value="1"/>
</dbReference>
<dbReference type="InterPro" id="IPR011029">
    <property type="entry name" value="DEATH-like_dom_sf"/>
</dbReference>
<dbReference type="Gene3D" id="1.10.533.10">
    <property type="entry name" value="Death Domain, Fas"/>
    <property type="match status" value="1"/>
</dbReference>
<dbReference type="PANTHER" id="PTHR31594">
    <property type="entry name" value="AIG1-TYPE G DOMAIN-CONTAINING PROTEIN"/>
    <property type="match status" value="1"/>
</dbReference>
<sequence length="2911" mass="332194">MEGTPVSATEYIDSGRALLLEGLRNLELLVEELQERRVFTEDVASSITASPQRLEKVKKLLDTIIETGEGASYAFLEVLCLTADRTCLPQQHSTSEQALDEWVNLFFSRYKPQLKSGSRSRCCLMYQNALRLKAKEILNNEWIQIKRILKDDTNLRNVHMPFVSKITKKSSVRQKSSSTENEDLSPDDLLKVYEKKVLILGESGIGKTALVLKALRQWLEKEYSETDYMFYFDMDTLCLSEQLNLKSLLFSKYCNCHFGIDADEVFQDIKEHSNKVVIIFDGVSESMFSSKTSGTGISGTVNVDIKSLMGNILRKSILPEAKVIVTCQPHFEKKFLGYVPDWQENYRVEILGFSKSSISKFFEAVLNETLDLSYVLNNPEMLNLCRIPRYTFMFAACILSQGNKFSGLPTTITELYLHIFHLCLGNQSVRKEGIDQKLDLGQNTEESREEVQRLAEQCFNRLMLKPCGSSGLTSVNNMQQADSDESHSSLLSLMPSHHCMEAFWASFWLLGNPEKVNEVLHQWRTDRGKQMEFMISSLCALISSKNTKLVKCIVPESKMKVLTDECRAEVIDMLLCSVAGDVCEMGFRNLFACFCLYGYQSPEACIHFLKEQKYKLDLSSTTLDTFLCCAVSYIIKQSREKKVRVNLENCSLSEPGLNVILSCLQHVQSFRGTSLTRALWKTALQHGQQREATSLLTLSEKEVHFPVQDHCESLMLATAAFVMKHSEEKIQLNLNFAQDRQQPFDALVEMILNNLSNIHTICFSVESFTADCFGMLGPSNLSEQSTETIISFLLDLYLQAAITDVRTGKNSVQLMLLLCNFEKIPFKLSLWGNSIFGHNIQEEKHCDFLLKLFSKAKEYETVTGRRVLRALRVVYDSVSADWVVDLTKTKASLFLEVLKLQSAKTPVTLLGCSHEESEMRNFLQCLPYISTLSFPWKDAGNDWQQNCIKFLVSLFIQATQYKTTEGDNALNLLTSVCNYSTFPFGEHCANADRKCDFLLDLYSQLKGHGLQVFTDVLPALQPIFETVSEVWNVDLSKREAALLLEVLKLTLCRKPVKLKGWTYDETEQSLFLQCLPYISQISFSEVGFKTEEERRGAVKFMLDLYLQAQQTVESDDGTGGDPVALLSSACSFSSFPFTHLVCPMNQCEFLVDLYFCAKELEAQTGRDVSSALQPIFHTAPAFWEIDLSRRSSSLFLEILKLHKQKPSVQLLDWSESQDEQRNIVRCLPYISHLKIFDINTRIVDPGTFAKIVRTLINLHLLAADQETQTGERLVSMVPQLCWLQILNIRAMERGKDECEMLLHLYLHMLEYEAQTGRQILPALLPVFQSTRETLVVDLFPSVKSCRKLPQTSRVFLFLSVLKLQTEKKPVELWGWPNQEEEVLCFLQCLPYISQLSFSLYDAVEMQQDCRLHQPGSHLAEHFSEERKQRLMSFLQDMCVCAVKHKDCAGENLLLLLQSVCCYSSFPLTHSFYKHAQSNFLLDLYLKMKNCEAFADGSVLLALQQVYQSAPDMWVLDFSKGKCTHFPEVLKFQVVRKPVEVRGWSDDETYLRILLQCLPHISHLSFGQRYYDEQNNKEWGENLQCFLLNLFIQAEKFDILAGEKAVRQLSYVCSSSSFPFLDTSLVRATKLDFLTDLYSHAKVYESQTGTSVIPSMYPVFQTTPSVWKLDFSKGKVSLCLELLKLQTEKKTLEIEGCSNLEMKNFLQYLPYMSQLRFSPWPCYDDVCDEKEEALMFLINLCAQVEHGDAWRIPQVLDLSGHSDFLLDLYSHAKGYEAETGKRVLSVLKPVYELFPAVWIVDLSKTMVSLLLEVLRLQSGKRKLELLGWPAEDSEMKCLLMCLPYISQLRITPGLRISASPEENSAKSLIRLCAEAALCDMKTGGNVLQSFSSVCSFSVFPFDQRHAQLQCDFLLKLYSLSKNYEVQTGQVILPALQPIYQSAPEIWAVNLSKVKACFFLEVLRFQSVAKPIELEDWSEEESEIRSFIQCLPYISQLRFPRLSSDSGQHKRAIMFIMNVCVQSQEHDIQTGGKALNYLSSALSFVSFPFWYMHDDNSQTDQCNFLLDLYVHAKDMEAQTGRRCLPALQSLFQCAPSTWIIDLSKRKASVFLEVLKLQSVRKPVILTGWEDDDCELQHLLLCLPYISKLKVLYFHEDQRNFEKDKEVAFFLLKLCFKAAENERGIEAVLPVLGFREFHCHDCKNAHSRFLHTSYLLDLHALIKDYAGERLDSVLPALKFLFQTSAEVWILDLSKHRMSIFLEVLKFLTGKKPVEVKGLPYDDNECRLFLQCLPYISKLSCDGIFFQAMCKVLPMNTQEEETIASLLLEAMDFSITLGGRLSEEDWSSVGRVLGVSSSTVKLTLILEDVSVQGVHFLLKHTTHLRHLRMNENITVTMARNEILMGIHMEIDELSVTMSTTPPQNEMWSEFLSNLLKLLTYWRVQSLDLKCCCIDGHSLSPLLGHPAPLEIRLGKKSLQQLAFVVYQAQEEKLTLSFLEKIGGDLTAMADWEVIFYLLKHATKQVSLDLCNIWFKEENIKDLLPLLEKVRFKRLEATLLLAFIREVFESTSHDSVTRLLTATDNCINLDGCVLQSSDCAALQFFLHHTDKISLSLQWVSIAEENLPSILTLLPTVTRLRVDSRLLLQLLHASLSTEEQQNIVAPQLLRALQYELDLSHSSERGPSRKEQQILPLHLSTDDCRAISNIIQLANCSARLCIQHCEIQDAGLMELFPVLPNVQLCPSKDILHRFFTLMAAGDDGDSKRQAEALSRAIGKRVDLSHKQLGLKACRQLAWVLKASEGLSELNLSHCSLTDDCIHLLHAHLHKVQTLDLSDNRITDRGALKIHHVVSNSTVVQTVRLCNNKIHKKTLFMWDERYEIKVWNFFHSWCPPSKCGLEYPEELDEVFPNAHNEKQE</sequence>
<dbReference type="GO" id="GO:0005524">
    <property type="term" value="F:ATP binding"/>
    <property type="evidence" value="ECO:0007669"/>
    <property type="project" value="UniProtKB-KW"/>
</dbReference>
<dbReference type="Pfam" id="PF05729">
    <property type="entry name" value="NACHT"/>
    <property type="match status" value="1"/>
</dbReference>
<dbReference type="CDD" id="cd01671">
    <property type="entry name" value="CARD"/>
    <property type="match status" value="1"/>
</dbReference>
<keyword evidence="7" id="KW-0391">Immunity</keyword>
<feature type="coiled-coil region" evidence="8">
    <location>
        <begin position="16"/>
        <end position="43"/>
    </location>
</feature>
<dbReference type="InterPro" id="IPR001315">
    <property type="entry name" value="CARD"/>
</dbReference>
<reference evidence="11 12" key="1">
    <citation type="submission" date="2019-04" db="EMBL/GenBank/DDBJ databases">
        <authorList>
            <consortium name="Wellcome Sanger Institute Data Sharing"/>
        </authorList>
    </citation>
    <scope>NUCLEOTIDE SEQUENCE [LARGE SCALE GENOMIC DNA]</scope>
</reference>
<dbReference type="Pfam" id="PF13516">
    <property type="entry name" value="LRR_6"/>
    <property type="match status" value="1"/>
</dbReference>
<dbReference type="Ensembl" id="ENSSFOT00015009770.2">
    <property type="protein sequence ID" value="ENSSFOP00015009639.2"/>
    <property type="gene ID" value="ENSSFOG00015006270.2"/>
</dbReference>
<keyword evidence="12" id="KW-1185">Reference proteome</keyword>
<evidence type="ECO:0000256" key="8">
    <source>
        <dbReference type="SAM" id="Coils"/>
    </source>
</evidence>
<keyword evidence="2" id="KW-0963">Cytoplasm</keyword>
<evidence type="ECO:0000313" key="11">
    <source>
        <dbReference type="Ensembl" id="ENSSFOP00015009639.2"/>
    </source>
</evidence>
<dbReference type="Gene3D" id="3.40.50.300">
    <property type="entry name" value="P-loop containing nucleotide triphosphate hydrolases"/>
    <property type="match status" value="1"/>
</dbReference>
<dbReference type="InterPro" id="IPR001611">
    <property type="entry name" value="Leu-rich_rpt"/>
</dbReference>
<evidence type="ECO:0000259" key="10">
    <source>
        <dbReference type="PROSITE" id="PS50837"/>
    </source>
</evidence>
<dbReference type="PROSITE" id="PS50209">
    <property type="entry name" value="CARD"/>
    <property type="match status" value="1"/>
</dbReference>
<evidence type="ECO:0000256" key="5">
    <source>
        <dbReference type="ARBA" id="ARBA00022840"/>
    </source>
</evidence>
<comment type="subcellular location">
    <subcellularLocation>
        <location evidence="1">Cytoplasm</location>
    </subcellularLocation>
</comment>
<reference evidence="11" key="2">
    <citation type="submission" date="2025-08" db="UniProtKB">
        <authorList>
            <consortium name="Ensembl"/>
        </authorList>
    </citation>
    <scope>IDENTIFICATION</scope>
</reference>
<dbReference type="GO" id="GO:0042981">
    <property type="term" value="P:regulation of apoptotic process"/>
    <property type="evidence" value="ECO:0007669"/>
    <property type="project" value="InterPro"/>
</dbReference>
<keyword evidence="6" id="KW-0832">Ubl conjugation</keyword>
<dbReference type="Pfam" id="PF00619">
    <property type="entry name" value="CARD"/>
    <property type="match status" value="1"/>
</dbReference>
<evidence type="ECO:0000256" key="7">
    <source>
        <dbReference type="ARBA" id="ARBA00022859"/>
    </source>
</evidence>
<evidence type="ECO:0000313" key="12">
    <source>
        <dbReference type="Proteomes" id="UP000694397"/>
    </source>
</evidence>
<evidence type="ECO:0000256" key="1">
    <source>
        <dbReference type="ARBA" id="ARBA00004496"/>
    </source>
</evidence>
<gene>
    <name evidence="11" type="primary">LOC108941173</name>
</gene>
<keyword evidence="8" id="KW-0175">Coiled coil</keyword>
<dbReference type="SUPFAM" id="SSF52047">
    <property type="entry name" value="RNI-like"/>
    <property type="match status" value="1"/>
</dbReference>
<feature type="domain" description="CARD" evidence="9">
    <location>
        <begin position="4"/>
        <end position="79"/>
    </location>
</feature>